<name>M3K603_CANMX</name>
<organism evidence="3 4">
    <name type="scientific">Candida maltosa (strain Xu316)</name>
    <name type="common">Yeast</name>
    <dbReference type="NCBI Taxonomy" id="1245528"/>
    <lineage>
        <taxon>Eukaryota</taxon>
        <taxon>Fungi</taxon>
        <taxon>Dikarya</taxon>
        <taxon>Ascomycota</taxon>
        <taxon>Saccharomycotina</taxon>
        <taxon>Pichiomycetes</taxon>
        <taxon>Debaryomycetaceae</taxon>
        <taxon>Candida/Lodderomyces clade</taxon>
        <taxon>Candida</taxon>
    </lineage>
</organism>
<gene>
    <name evidence="3" type="ORF">G210_1843</name>
</gene>
<keyword evidence="2" id="KW-0472">Membrane</keyword>
<protein>
    <submittedName>
        <fullName evidence="3">Putative integral nuclear/ER membrane protein</fullName>
    </submittedName>
</protein>
<dbReference type="GO" id="GO:0004721">
    <property type="term" value="F:phosphoprotein phosphatase activity"/>
    <property type="evidence" value="ECO:0007669"/>
    <property type="project" value="TreeGrafter"/>
</dbReference>
<feature type="compositionally biased region" description="Polar residues" evidence="1">
    <location>
        <begin position="16"/>
        <end position="37"/>
    </location>
</feature>
<evidence type="ECO:0000313" key="3">
    <source>
        <dbReference type="EMBL" id="EMG50665.1"/>
    </source>
</evidence>
<evidence type="ECO:0000256" key="2">
    <source>
        <dbReference type="SAM" id="Phobius"/>
    </source>
</evidence>
<reference evidence="3 4" key="1">
    <citation type="submission" date="2013-02" db="EMBL/GenBank/DDBJ databases">
        <title>Genome sequence of Candida maltosa Xu316, a potential industrial strain for xylitol and ethanol production.</title>
        <authorList>
            <person name="Yu J."/>
            <person name="Wang Q."/>
            <person name="Geng X."/>
            <person name="Bao W."/>
            <person name="He P."/>
            <person name="Cai J."/>
        </authorList>
    </citation>
    <scope>NUCLEOTIDE SEQUENCE [LARGE SCALE GENOMIC DNA]</scope>
    <source>
        <strain evidence="4">Xu316</strain>
    </source>
</reference>
<dbReference type="STRING" id="1245528.M3K603"/>
<keyword evidence="2" id="KW-0812">Transmembrane</keyword>
<feature type="transmembrane region" description="Helical" evidence="2">
    <location>
        <begin position="566"/>
        <end position="587"/>
    </location>
</feature>
<dbReference type="SUPFAM" id="SSF53098">
    <property type="entry name" value="Ribonuclease H-like"/>
    <property type="match status" value="1"/>
</dbReference>
<dbReference type="HOGENOM" id="CLU_276587_0_0_1"/>
<dbReference type="eggNOG" id="ENOG502QTI4">
    <property type="taxonomic scope" value="Eukaryota"/>
</dbReference>
<keyword evidence="2" id="KW-1133">Transmembrane helix</keyword>
<feature type="region of interest" description="Disordered" evidence="1">
    <location>
        <begin position="1"/>
        <end position="223"/>
    </location>
</feature>
<dbReference type="Pfam" id="PF03907">
    <property type="entry name" value="Spo7"/>
    <property type="match status" value="1"/>
</dbReference>
<feature type="compositionally biased region" description="Basic and acidic residues" evidence="1">
    <location>
        <begin position="105"/>
        <end position="118"/>
    </location>
</feature>
<feature type="compositionally biased region" description="Basic residues" evidence="1">
    <location>
        <begin position="142"/>
        <end position="154"/>
    </location>
</feature>
<evidence type="ECO:0000256" key="1">
    <source>
        <dbReference type="SAM" id="MobiDB-lite"/>
    </source>
</evidence>
<dbReference type="PANTHER" id="PTHR28249:SF1">
    <property type="entry name" value="SPORULATION-SPECIFIC PROTEIN SPO7"/>
    <property type="match status" value="1"/>
</dbReference>
<dbReference type="InterPro" id="IPR005605">
    <property type="entry name" value="Spo7"/>
</dbReference>
<comment type="caution">
    <text evidence="3">The sequence shown here is derived from an EMBL/GenBank/DDBJ whole genome shotgun (WGS) entry which is preliminary data.</text>
</comment>
<dbReference type="InterPro" id="IPR036397">
    <property type="entry name" value="RNaseH_sf"/>
</dbReference>
<feature type="compositionally biased region" description="Basic and acidic residues" evidence="1">
    <location>
        <begin position="38"/>
        <end position="48"/>
    </location>
</feature>
<dbReference type="Gene3D" id="3.30.420.10">
    <property type="entry name" value="Ribonuclease H-like superfamily/Ribonuclease H"/>
    <property type="match status" value="1"/>
</dbReference>
<feature type="compositionally biased region" description="Basic and acidic residues" evidence="1">
    <location>
        <begin position="210"/>
        <end position="219"/>
    </location>
</feature>
<dbReference type="InterPro" id="IPR012337">
    <property type="entry name" value="RNaseH-like_sf"/>
</dbReference>
<dbReference type="OrthoDB" id="5599171at2759"/>
<feature type="compositionally biased region" description="Polar residues" evidence="1">
    <location>
        <begin position="50"/>
        <end position="59"/>
    </location>
</feature>
<feature type="compositionally biased region" description="Pro residues" evidence="1">
    <location>
        <begin position="66"/>
        <end position="76"/>
    </location>
</feature>
<keyword evidence="4" id="KW-1185">Reference proteome</keyword>
<dbReference type="GO" id="GO:0003676">
    <property type="term" value="F:nucleic acid binding"/>
    <property type="evidence" value="ECO:0007669"/>
    <property type="project" value="InterPro"/>
</dbReference>
<proteinExistence type="predicted"/>
<dbReference type="Proteomes" id="UP000011777">
    <property type="component" value="Unassembled WGS sequence"/>
</dbReference>
<evidence type="ECO:0000313" key="4">
    <source>
        <dbReference type="Proteomes" id="UP000011777"/>
    </source>
</evidence>
<accession>M3K603</accession>
<sequence>MDSSSFDDYNHEEEVNQSPQTSRDQQNSFSSINTSRDTSQERMEKEVEISSPTSSINYLSSSSGKSPPPSPTPVPKSPRLESTKKLLKLMALSSPSGESVVYSDSDEKSSLDLHDTPKKRSNRTQSQLSSDDDDEEIDLTKLRRSTTPRRRKRKDTNDDETPSRRKSSDSPSPVRRGRRRRESSIAPDSDTNTQGKSSTTTKRRLRRRSKESDKSHRSEFFGTGYTSMPTSGKVFRNLLILEESLREQVIQQRAMRRKYLTFLSILCSIIAALSHHLFIMDNTSSGTIRVILQFCLLATIITLMLYHLSGEYQKTIVLPRKFLSSTNQGIRQLNVRLVKIKTPFVDKVTDFIREISLSFVNFNLEVFHKLSPNSIQNKNSKIEVFLVTCQSQCQPRIGVTDVKLVLNARVFNTDIREGWEMYRSEFWINEGIRRRNNMIAFITDSPTTKNVSLKRRKRKSTVGSVNTKSNGISASLSEQNLQRLTNGFQEEDVDGSILDFEDSIRSEPGSPLRSETLSNSVLPTPNATVFLGAMLKLWHLEKHMQDLMEFKSNKNSSKQRPTSMSLLDFATCVIFWFLVIRFIYRWLTKNESKASHNSTSSSYYNESYDEKISTLPEYYHARAPRRPSNSYFKFIKDVYYWVIDVMTIEKYDFPPLPSGPVHSIDSILEVINSKLQNTKFNDNQLRNDFRMANFLNDPMASFGGIGYPKYEFRNIKDFKIWLLCQGAPEWRYISEFRRIQHVNEVALKQFAKFCDRPKPRSIDEMQQQMFDLSKLHHLSAIDPYILLGFLKHGLWYRLPWLSSAFEEVLKNNPDVDFIHAIHILSRNPITVRSDLLDELEDDEYEDDEVESDQLEDDADWHVVKKSDVKQEDINNSNDYHSSASSLPTPSATPSQICTSIVANQTSLGRNGDTDTPWSTISIGVYNGLNEIVTADNVKTNALLLIVDHYSLKAYFYPIHATFCSDDYIRHLLRYYLAQHGKPRMIYTLKAPIFTSMAFETFLHECGIIHFIRRHKKYDNAAHWLSKFLKTHYNEQNRSDWYPLVLQAQIEYNAAMFSYSGMNSRREHYPNYGNLYSPTYSGSSIAGKYLSLKSIDKLSLVSWNGLRVDSIIRKYKKRATYTLIVKLRDGTTKTFPLYLKSSKIDETPGNK</sequence>
<dbReference type="AlphaFoldDB" id="M3K603"/>
<dbReference type="GO" id="GO:0019888">
    <property type="term" value="F:protein phosphatase regulator activity"/>
    <property type="evidence" value="ECO:0007669"/>
    <property type="project" value="InterPro"/>
</dbReference>
<dbReference type="EMBL" id="AOGT01000161">
    <property type="protein sequence ID" value="EMG50665.1"/>
    <property type="molecule type" value="Genomic_DNA"/>
</dbReference>
<dbReference type="PANTHER" id="PTHR28249">
    <property type="entry name" value="SPORULATION-SPECIFIC PROTEIN SPO7"/>
    <property type="match status" value="1"/>
</dbReference>
<dbReference type="GO" id="GO:0006998">
    <property type="term" value="P:nuclear envelope organization"/>
    <property type="evidence" value="ECO:0007669"/>
    <property type="project" value="TreeGrafter"/>
</dbReference>
<feature type="transmembrane region" description="Helical" evidence="2">
    <location>
        <begin position="259"/>
        <end position="278"/>
    </location>
</feature>
<feature type="transmembrane region" description="Helical" evidence="2">
    <location>
        <begin position="290"/>
        <end position="308"/>
    </location>
</feature>
<dbReference type="GO" id="GO:0071595">
    <property type="term" value="C:Nem1-Spo7 phosphatase complex"/>
    <property type="evidence" value="ECO:0007669"/>
    <property type="project" value="TreeGrafter"/>
</dbReference>